<dbReference type="PROSITE" id="PS01319">
    <property type="entry name" value="RBFA"/>
    <property type="match status" value="1"/>
</dbReference>
<keyword evidence="4" id="KW-1185">Reference proteome</keyword>
<dbReference type="HAMAP" id="MF_00003">
    <property type="entry name" value="RbfA"/>
    <property type="match status" value="1"/>
</dbReference>
<accession>A0A1I5GTX6</accession>
<dbReference type="Pfam" id="PF02033">
    <property type="entry name" value="RBFA"/>
    <property type="match status" value="1"/>
</dbReference>
<dbReference type="GO" id="GO:0005829">
    <property type="term" value="C:cytosol"/>
    <property type="evidence" value="ECO:0007669"/>
    <property type="project" value="TreeGrafter"/>
</dbReference>
<dbReference type="InterPro" id="IPR015946">
    <property type="entry name" value="KH_dom-like_a/b"/>
</dbReference>
<dbReference type="PANTHER" id="PTHR33515">
    <property type="entry name" value="RIBOSOME-BINDING FACTOR A, CHLOROPLASTIC-RELATED"/>
    <property type="match status" value="1"/>
</dbReference>
<keyword evidence="1 2" id="KW-0690">Ribosome biogenesis</keyword>
<dbReference type="Gene3D" id="3.30.300.20">
    <property type="match status" value="1"/>
</dbReference>
<dbReference type="AlphaFoldDB" id="A0A1I5GTX6"/>
<dbReference type="EMBL" id="FOVR01000005">
    <property type="protein sequence ID" value="SFO39031.1"/>
    <property type="molecule type" value="Genomic_DNA"/>
</dbReference>
<evidence type="ECO:0000256" key="2">
    <source>
        <dbReference type="HAMAP-Rule" id="MF_00003"/>
    </source>
</evidence>
<comment type="function">
    <text evidence="2">One of several proteins that assist in the late maturation steps of the functional core of the 30S ribosomal subunit. Associates with free 30S ribosomal subunits (but not with 30S subunits that are part of 70S ribosomes or polysomes). Required for efficient processing of 16S rRNA. May interact with the 5'-terminal helix region of 16S rRNA.</text>
</comment>
<dbReference type="SUPFAM" id="SSF89919">
    <property type="entry name" value="Ribosome-binding factor A, RbfA"/>
    <property type="match status" value="1"/>
</dbReference>
<protein>
    <recommendedName>
        <fullName evidence="2">Ribosome-binding factor A</fullName>
    </recommendedName>
</protein>
<reference evidence="3 4" key="1">
    <citation type="submission" date="2016-10" db="EMBL/GenBank/DDBJ databases">
        <authorList>
            <person name="de Groot N.N."/>
        </authorList>
    </citation>
    <scope>NUCLEOTIDE SEQUENCE [LARGE SCALE GENOMIC DNA]</scope>
    <source>
        <strain evidence="3 4">CGMCC 1.9157</strain>
    </source>
</reference>
<dbReference type="NCBIfam" id="TIGR00082">
    <property type="entry name" value="rbfA"/>
    <property type="match status" value="1"/>
</dbReference>
<dbReference type="GO" id="GO:0030490">
    <property type="term" value="P:maturation of SSU-rRNA"/>
    <property type="evidence" value="ECO:0007669"/>
    <property type="project" value="UniProtKB-UniRule"/>
</dbReference>
<dbReference type="InterPro" id="IPR023799">
    <property type="entry name" value="RbfA_dom_sf"/>
</dbReference>
<dbReference type="Proteomes" id="UP000199236">
    <property type="component" value="Unassembled WGS sequence"/>
</dbReference>
<sequence>MGRSSRKGGGMPSQRQLRVGELVRKSLSECLTRGEIIDPFLEQFVISIPEVRMSPDLTLATAFVMPLGAPGEEKAIVDALNGHKKYLRGRLGRDLTLKHTPDLRFRYDETFDEASRIDALLDSPLVQRDLHHEDDASEDDTDDK</sequence>
<dbReference type="PANTHER" id="PTHR33515:SF1">
    <property type="entry name" value="RIBOSOME-BINDING FACTOR A, CHLOROPLASTIC-RELATED"/>
    <property type="match status" value="1"/>
</dbReference>
<comment type="similarity">
    <text evidence="2">Belongs to the RbfA family.</text>
</comment>
<dbReference type="GO" id="GO:0043024">
    <property type="term" value="F:ribosomal small subunit binding"/>
    <property type="evidence" value="ECO:0007669"/>
    <property type="project" value="TreeGrafter"/>
</dbReference>
<dbReference type="OrthoDB" id="9805051at2"/>
<organism evidence="3 4">
    <name type="scientific">Cohaesibacter marisflavi</name>
    <dbReference type="NCBI Taxonomy" id="655353"/>
    <lineage>
        <taxon>Bacteria</taxon>
        <taxon>Pseudomonadati</taxon>
        <taxon>Pseudomonadota</taxon>
        <taxon>Alphaproteobacteria</taxon>
        <taxon>Hyphomicrobiales</taxon>
        <taxon>Cohaesibacteraceae</taxon>
    </lineage>
</organism>
<comment type="subcellular location">
    <subcellularLocation>
        <location evidence="2">Cytoplasm</location>
    </subcellularLocation>
</comment>
<gene>
    <name evidence="2" type="primary">rbfA</name>
    <name evidence="3" type="ORF">SAMN04488056_105155</name>
</gene>
<dbReference type="STRING" id="655353.SAMN04488056_105155"/>
<evidence type="ECO:0000256" key="1">
    <source>
        <dbReference type="ARBA" id="ARBA00022517"/>
    </source>
</evidence>
<proteinExistence type="inferred from homology"/>
<dbReference type="InterPro" id="IPR000238">
    <property type="entry name" value="RbfA"/>
</dbReference>
<comment type="subunit">
    <text evidence="2">Monomer. Binds 30S ribosomal subunits, but not 50S ribosomal subunits or 70S ribosomes.</text>
</comment>
<evidence type="ECO:0000313" key="4">
    <source>
        <dbReference type="Proteomes" id="UP000199236"/>
    </source>
</evidence>
<keyword evidence="2" id="KW-0963">Cytoplasm</keyword>
<name>A0A1I5GTX6_9HYPH</name>
<dbReference type="InterPro" id="IPR020053">
    <property type="entry name" value="Ribosome-bd_factorA_CS"/>
</dbReference>
<dbReference type="RefSeq" id="WP_090072486.1">
    <property type="nucleotide sequence ID" value="NZ_FOVR01000005.1"/>
</dbReference>
<evidence type="ECO:0000313" key="3">
    <source>
        <dbReference type="EMBL" id="SFO39031.1"/>
    </source>
</evidence>
<dbReference type="NCBIfam" id="NF001802">
    <property type="entry name" value="PRK00521.2-5"/>
    <property type="match status" value="1"/>
</dbReference>